<keyword evidence="2 4" id="KW-0863">Zinc-finger</keyword>
<dbReference type="KEGG" id="cqu:CpipJ_CPIJ001881"/>
<dbReference type="GO" id="GO:0000281">
    <property type="term" value="P:mitotic cytokinesis"/>
    <property type="evidence" value="ECO:0007669"/>
    <property type="project" value="InterPro"/>
</dbReference>
<dbReference type="GO" id="GO:0000724">
    <property type="term" value="P:double-strand break repair via homologous recombination"/>
    <property type="evidence" value="ECO:0007669"/>
    <property type="project" value="InterPro"/>
</dbReference>
<protein>
    <recommendedName>
        <fullName evidence="6">FYVE-type domain-containing protein</fullName>
    </recommendedName>
</protein>
<reference evidence="7" key="1">
    <citation type="submission" date="2007-03" db="EMBL/GenBank/DDBJ databases">
        <title>Annotation of Culex pipiens quinquefasciatus.</title>
        <authorList>
            <consortium name="The Broad Institute Genome Sequencing Platform"/>
            <person name="Atkinson P.W."/>
            <person name="Hemingway J."/>
            <person name="Christensen B.M."/>
            <person name="Higgs S."/>
            <person name="Kodira C."/>
            <person name="Hannick L."/>
            <person name="Megy K."/>
            <person name="O'Leary S."/>
            <person name="Pearson M."/>
            <person name="Haas B.J."/>
            <person name="Mauceli E."/>
            <person name="Wortman J.R."/>
            <person name="Lee N.H."/>
            <person name="Guigo R."/>
            <person name="Stanke M."/>
            <person name="Alvarado L."/>
            <person name="Amedeo P."/>
            <person name="Antoine C.H."/>
            <person name="Arensburger P."/>
            <person name="Bidwell S.L."/>
            <person name="Crawford M."/>
            <person name="Camaro F."/>
            <person name="Devon K."/>
            <person name="Engels R."/>
            <person name="Hammond M."/>
            <person name="Howarth C."/>
            <person name="Koehrsen M."/>
            <person name="Lawson D."/>
            <person name="Montgomery P."/>
            <person name="Nene V."/>
            <person name="Nusbaum C."/>
            <person name="Puiu D."/>
            <person name="Romero-Severson J."/>
            <person name="Severson D.W."/>
            <person name="Shumway M."/>
            <person name="Sisk P."/>
            <person name="Stolte C."/>
            <person name="Zeng Q."/>
            <person name="Eisenstadt E."/>
            <person name="Fraser-Liggett C."/>
            <person name="Strausberg R."/>
            <person name="Galagan J."/>
            <person name="Birren B."/>
            <person name="Collins F.H."/>
        </authorList>
    </citation>
    <scope>NUCLEOTIDE SEQUENCE [LARGE SCALE GENOMIC DNA]</scope>
    <source>
        <strain evidence="7">JHB</strain>
    </source>
</reference>
<dbReference type="FunCoup" id="B0W4M4">
    <property type="interactions" value="23"/>
</dbReference>
<evidence type="ECO:0000313" key="7">
    <source>
        <dbReference type="EMBL" id="EDS33869.1"/>
    </source>
</evidence>
<feature type="compositionally biased region" description="Basic residues" evidence="5">
    <location>
        <begin position="484"/>
        <end position="494"/>
    </location>
</feature>
<evidence type="ECO:0000313" key="8">
    <source>
        <dbReference type="EnsemblMetazoa" id="CPIJ001881-PA"/>
    </source>
</evidence>
<organism>
    <name type="scientific">Culex quinquefasciatus</name>
    <name type="common">Southern house mosquito</name>
    <name type="synonym">Culex pungens</name>
    <dbReference type="NCBI Taxonomy" id="7176"/>
    <lineage>
        <taxon>Eukaryota</taxon>
        <taxon>Metazoa</taxon>
        <taxon>Ecdysozoa</taxon>
        <taxon>Arthropoda</taxon>
        <taxon>Hexapoda</taxon>
        <taxon>Insecta</taxon>
        <taxon>Pterygota</taxon>
        <taxon>Neoptera</taxon>
        <taxon>Endopterygota</taxon>
        <taxon>Diptera</taxon>
        <taxon>Nematocera</taxon>
        <taxon>Culicoidea</taxon>
        <taxon>Culicidae</taxon>
        <taxon>Culicinae</taxon>
        <taxon>Culicini</taxon>
        <taxon>Culex</taxon>
        <taxon>Culex</taxon>
    </lineage>
</organism>
<dbReference type="InterPro" id="IPR000306">
    <property type="entry name" value="Znf_FYVE"/>
</dbReference>
<dbReference type="EMBL" id="DS231838">
    <property type="protein sequence ID" value="EDS33869.1"/>
    <property type="molecule type" value="Genomic_DNA"/>
</dbReference>
<dbReference type="eggNOG" id="KOG1811">
    <property type="taxonomic scope" value="Eukaryota"/>
</dbReference>
<proteinExistence type="predicted"/>
<dbReference type="InterPro" id="IPR028730">
    <property type="entry name" value="ZFYVE26"/>
</dbReference>
<dbReference type="EnsemblMetazoa" id="CPIJ001881-RA">
    <property type="protein sequence ID" value="CPIJ001881-PA"/>
    <property type="gene ID" value="CPIJ001881"/>
</dbReference>
<name>B0W4M4_CULQU</name>
<dbReference type="Proteomes" id="UP000002320">
    <property type="component" value="Unassembled WGS sequence"/>
</dbReference>
<dbReference type="InParanoid" id="B0W4M4"/>
<evidence type="ECO:0000256" key="2">
    <source>
        <dbReference type="ARBA" id="ARBA00022771"/>
    </source>
</evidence>
<dbReference type="GO" id="GO:0032266">
    <property type="term" value="F:phosphatidylinositol-3-phosphate binding"/>
    <property type="evidence" value="ECO:0007669"/>
    <property type="project" value="InterPro"/>
</dbReference>
<evidence type="ECO:0000256" key="5">
    <source>
        <dbReference type="SAM" id="MobiDB-lite"/>
    </source>
</evidence>
<dbReference type="InterPro" id="IPR011011">
    <property type="entry name" value="Znf_FYVE_PHD"/>
</dbReference>
<keyword evidence="1" id="KW-0479">Metal-binding</keyword>
<dbReference type="GO" id="GO:0032465">
    <property type="term" value="P:regulation of cytokinesis"/>
    <property type="evidence" value="ECO:0007669"/>
    <property type="project" value="TreeGrafter"/>
</dbReference>
<keyword evidence="9" id="KW-1185">Reference proteome</keyword>
<dbReference type="PANTHER" id="PTHR46591">
    <property type="entry name" value="ZINC FINGER FYVE DOMAIN-CONTAINING PROTEIN 26"/>
    <property type="match status" value="1"/>
</dbReference>
<dbReference type="SMART" id="SM00064">
    <property type="entry name" value="FYVE"/>
    <property type="match status" value="1"/>
</dbReference>
<dbReference type="VEuPathDB" id="VectorBase:CPIJ001881"/>
<dbReference type="Gene3D" id="3.30.40.10">
    <property type="entry name" value="Zinc/RING finger domain, C3HC4 (zinc finger)"/>
    <property type="match status" value="1"/>
</dbReference>
<dbReference type="VEuPathDB" id="VectorBase:CQUJHB001446"/>
<dbReference type="GO" id="GO:0008270">
    <property type="term" value="F:zinc ion binding"/>
    <property type="evidence" value="ECO:0007669"/>
    <property type="project" value="UniProtKB-KW"/>
</dbReference>
<dbReference type="PANTHER" id="PTHR46591:SF1">
    <property type="entry name" value="ZINC FINGER FYVE DOMAIN-CONTAINING PROTEIN 26"/>
    <property type="match status" value="1"/>
</dbReference>
<dbReference type="HOGENOM" id="CLU_230725_0_0_1"/>
<dbReference type="OrthoDB" id="1936617at2759"/>
<keyword evidence="3" id="KW-0862">Zinc</keyword>
<gene>
    <name evidence="8" type="primary">6033172</name>
    <name evidence="7" type="ORF">CpipJ_CPIJ001881</name>
</gene>
<evidence type="ECO:0000256" key="4">
    <source>
        <dbReference type="PROSITE-ProRule" id="PRU00091"/>
    </source>
</evidence>
<dbReference type="OMA" id="SYYTALC"/>
<sequence length="2034" mass="229297">MDRFNEYWEQLSNKSDPIGKELISYYKTLHETEDGSHLSEHVCNFLLQNLLRNPYPTCQLLRLVATSRIPSKNSAIREVCDAGMVDFLESFSAEKGDKFYNLIANNLLSSGAIDQVVPAVLGMLGEGKVDRERLLLALVARRSQKLLKQFLREMDVPREVGCLMEVIDGKRHFVERILTEGGEIPFQDEFLRDYIRLFQVIAEVNAGKAVEDVPAELVLPEGSALKMYFMELQRTQLLQGLFSGSLEDTLRMQDYAKESSVLALFLKQRKLIEPGSYEQLLEVITENDRLNREILKGVEVDQPEDYKLLQMLILWKHAMEMIQLPPQLHTFEAILEIKTNAIRNTLKSVDDVQIFVELLESLLTLLFVRYEHLSQKSTTSGGFMCSPAVLEAILNCLEIVVTQRKHATNYVDASDQLKQRLADSLAIINDSLWRLSLFKEMSSTKDSQLQLTDAESANIILKLPDLVQDDEDRVFQSVDLDAPKRRHSKRHQRHSQPSSSGSTSHKLLTTQHSLPLPNKLPAATTSLSSLSVSKPKALFSKILGSPERLATLCLVNKNLEAARAIVKTRNLTDTAIGQDLTFLDSFAQVQDKLTTLIASYDRMRAEPTPGDDPLQEIRSRTAIGFEASKIVSTVENFALGQRIEQSDDDRQLLEKHTGQYPFLRLFQADSLKNIHAVDLLLGLPMSYDLNLALYNLVEKSVGGSDSGYAGFLKRLIDNMHQYKLSSDGRREVTFHELLSREVCPLDPAKLGAVLESRSQVGALRSLEDVPPGGRWVVFRKVQRFVEQVEKLLKLHGEWNESFKSGDAIRQDLQAIVSRLVFAKGVALGQLEPMVAGTSSNLAHIIAQNYVWGVGKSPRFDLAARAEVLEYVHGKNDLLGALLKQIVNGSGDHTLLNNLNELPAVIACEDLYGNVTAAGLDYDRFGLELLDAIEDDLERLNYLELIAERLRHRDGDRIRELRHEIVGRLIESGKEDVPLEQIIMRTKDVRQQAEYLLRVINRFPNAQTIIQLIETVQLSKEVSELPPQTQQSLAEWLSKLQVYIEVGQVLENDDWRSVQSLSESNKELVLYQLVQQNLYDLCSRWIRLHPLQFNEEDSRLLDVFTLALTKASRESNDCSALLEIIEGLPTERVVRFYETILLGVKNEAIIRHAIEYLERNGDNRKIYQKYRISLEIFAHLPVGSSERLWHLISRPLLIVEQFLMNSKLELLTAVMGSVRPLLVAGTVCQICFEQREYIRDLRRRISGSINLDSSHDDQFITNECVDSLLRIYAGKALDYRVSNDSATSGESMHDQSTDLSSLDSLCGAFVMPKEAPTKDGWVRDEDASHCMCCRRSVFSMLNRRHHCRRCGRVVCHGCSKKKLVIPELYEEVPVRACDDCVKQSQQAKLQVPAQNAGKVATGGGLNESTDEWQLTGNVRNDNILREEYSYEYAPSTSQCLAICNLHSQNDEISSFLLYHCVNLETLLRPIHPGYPNPEIDYALVARMLLNLTLAAKVRGLDFAEADKIKEHAEIILSMVKNDCEALLLQESMSSANLRKLRDALVRSEKWSLALELSTKCGFATSGVMAAWGNTCLRAGCYETAREKFSHCLQRMSTDADNSTILNCIESPETKLASYRTAIPLKRPPRSPPLLLEIISILGTTAQAQPPEVIARASKIKSSNTSLASSGRIKNNAPLHEPALNVLNTLANLKHIAKGNFTDFLPERQALRTRDLKQPLPANSTDYLHGLDCIMSTWFFEESMFYLLSYGAHQDIVAFLVKHRQLLPAMKYVLMQHVDPEVFLQTILLPYIRRGKLETIIEVMSSMDETLLIWKNYIIHTCRYLEANRMLNCLYNLQLLLGDPIRASMTCVRFYSMDAKTFTDLEANTFHLKNSASHLEAELELCHWEEVTSNETPPHSRSETHKSLLMKMDPKELNSHINTILRQLEVAKYLANCEAKGRDVIGLLLPKVDDLICDRSGGGGSGDGEGPGSVVGGGGSKVSSVCSLLQLFIETARIPTLFGNGHERLQLAVLVLICGKNVDEGFGLSYRWVTRW</sequence>
<evidence type="ECO:0000256" key="3">
    <source>
        <dbReference type="ARBA" id="ARBA00022833"/>
    </source>
</evidence>
<feature type="region of interest" description="Disordered" evidence="5">
    <location>
        <begin position="479"/>
        <end position="507"/>
    </location>
</feature>
<dbReference type="InterPro" id="IPR017455">
    <property type="entry name" value="Znf_FYVE-rel"/>
</dbReference>
<dbReference type="GO" id="GO:0030496">
    <property type="term" value="C:midbody"/>
    <property type="evidence" value="ECO:0007669"/>
    <property type="project" value="TreeGrafter"/>
</dbReference>
<feature type="domain" description="FYVE-type" evidence="6">
    <location>
        <begin position="1323"/>
        <end position="1384"/>
    </location>
</feature>
<feature type="compositionally biased region" description="Low complexity" evidence="5">
    <location>
        <begin position="495"/>
        <end position="505"/>
    </location>
</feature>
<reference evidence="8" key="2">
    <citation type="submission" date="2020-05" db="UniProtKB">
        <authorList>
            <consortium name="EnsemblMetazoa"/>
        </authorList>
    </citation>
    <scope>IDENTIFICATION</scope>
    <source>
        <strain evidence="8">JHB</strain>
    </source>
</reference>
<dbReference type="PROSITE" id="PS50178">
    <property type="entry name" value="ZF_FYVE"/>
    <property type="match status" value="1"/>
</dbReference>
<dbReference type="InterPro" id="IPR013083">
    <property type="entry name" value="Znf_RING/FYVE/PHD"/>
</dbReference>
<dbReference type="Pfam" id="PF01363">
    <property type="entry name" value="FYVE"/>
    <property type="match status" value="1"/>
</dbReference>
<accession>B0W4M4</accession>
<evidence type="ECO:0000313" key="9">
    <source>
        <dbReference type="Proteomes" id="UP000002320"/>
    </source>
</evidence>
<dbReference type="GO" id="GO:0005813">
    <property type="term" value="C:centrosome"/>
    <property type="evidence" value="ECO:0007669"/>
    <property type="project" value="TreeGrafter"/>
</dbReference>
<dbReference type="STRING" id="7176.B0W4M4"/>
<dbReference type="GO" id="GO:0005765">
    <property type="term" value="C:lysosomal membrane"/>
    <property type="evidence" value="ECO:0007669"/>
    <property type="project" value="TreeGrafter"/>
</dbReference>
<dbReference type="SUPFAM" id="SSF57903">
    <property type="entry name" value="FYVE/PHD zinc finger"/>
    <property type="match status" value="1"/>
</dbReference>
<evidence type="ECO:0000256" key="1">
    <source>
        <dbReference type="ARBA" id="ARBA00022723"/>
    </source>
</evidence>
<evidence type="ECO:0000259" key="6">
    <source>
        <dbReference type="PROSITE" id="PS50178"/>
    </source>
</evidence>